<reference evidence="2 3" key="1">
    <citation type="submission" date="2021-06" db="EMBL/GenBank/DDBJ databases">
        <authorList>
            <person name="Palmer J.M."/>
        </authorList>
    </citation>
    <scope>NUCLEOTIDE SEQUENCE [LARGE SCALE GENOMIC DNA]</scope>
    <source>
        <strain evidence="2 3">XR_2019</strain>
        <tissue evidence="2">Muscle</tissue>
    </source>
</reference>
<comment type="caution">
    <text evidence="2">The sequence shown here is derived from an EMBL/GenBank/DDBJ whole genome shotgun (WGS) entry which is preliminary data.</text>
</comment>
<feature type="transmembrane region" description="Helical" evidence="1">
    <location>
        <begin position="83"/>
        <end position="103"/>
    </location>
</feature>
<protein>
    <recommendedName>
        <fullName evidence="4">Transmembrane protein</fullName>
    </recommendedName>
</protein>
<name>A0ABV0WMS4_9TELE</name>
<gene>
    <name evidence="2" type="ORF">XENORESO_012722</name>
</gene>
<dbReference type="EMBL" id="JAHRIM010053993">
    <property type="protein sequence ID" value="MEQ2269946.1"/>
    <property type="molecule type" value="Genomic_DNA"/>
</dbReference>
<evidence type="ECO:0000313" key="3">
    <source>
        <dbReference type="Proteomes" id="UP001444071"/>
    </source>
</evidence>
<sequence length="114" mass="12991">MKMFFGGEMWDWPLCSFWSGGFLLSRFRCCSGLLRDFLDELPTSSCCNFGRPVTPGIGHLNVSPFMENDSECGSLEYPKALEMVWKLFFILIDVGVFVSYLFVNFLRCGPVVSF</sequence>
<evidence type="ECO:0008006" key="4">
    <source>
        <dbReference type="Google" id="ProtNLM"/>
    </source>
</evidence>
<evidence type="ECO:0000313" key="2">
    <source>
        <dbReference type="EMBL" id="MEQ2269946.1"/>
    </source>
</evidence>
<dbReference type="Proteomes" id="UP001444071">
    <property type="component" value="Unassembled WGS sequence"/>
</dbReference>
<proteinExistence type="predicted"/>
<keyword evidence="1" id="KW-0472">Membrane</keyword>
<accession>A0ABV0WMS4</accession>
<keyword evidence="3" id="KW-1185">Reference proteome</keyword>
<keyword evidence="1" id="KW-0812">Transmembrane</keyword>
<evidence type="ECO:0000256" key="1">
    <source>
        <dbReference type="SAM" id="Phobius"/>
    </source>
</evidence>
<keyword evidence="1" id="KW-1133">Transmembrane helix</keyword>
<organism evidence="2 3">
    <name type="scientific">Xenotaenia resolanae</name>
    <dbReference type="NCBI Taxonomy" id="208358"/>
    <lineage>
        <taxon>Eukaryota</taxon>
        <taxon>Metazoa</taxon>
        <taxon>Chordata</taxon>
        <taxon>Craniata</taxon>
        <taxon>Vertebrata</taxon>
        <taxon>Euteleostomi</taxon>
        <taxon>Actinopterygii</taxon>
        <taxon>Neopterygii</taxon>
        <taxon>Teleostei</taxon>
        <taxon>Neoteleostei</taxon>
        <taxon>Acanthomorphata</taxon>
        <taxon>Ovalentaria</taxon>
        <taxon>Atherinomorphae</taxon>
        <taxon>Cyprinodontiformes</taxon>
        <taxon>Goodeidae</taxon>
        <taxon>Xenotaenia</taxon>
    </lineage>
</organism>